<organism evidence="1 2">
    <name type="scientific">Rhizobium grahamii CCGE 502</name>
    <dbReference type="NCBI Taxonomy" id="990285"/>
    <lineage>
        <taxon>Bacteria</taxon>
        <taxon>Pseudomonadati</taxon>
        <taxon>Pseudomonadota</taxon>
        <taxon>Alphaproteobacteria</taxon>
        <taxon>Hyphomicrobiales</taxon>
        <taxon>Rhizobiaceae</taxon>
        <taxon>Rhizobium/Agrobacterium group</taxon>
        <taxon>Rhizobium</taxon>
    </lineage>
</organism>
<protein>
    <submittedName>
        <fullName evidence="1">Uncharacterized protein</fullName>
    </submittedName>
</protein>
<accession>S3HN32</accession>
<reference evidence="1 2" key="1">
    <citation type="journal article" date="2012" name="J. Bacteriol.">
        <title>Genome sequence of Rhizobium grahamii CCGE502, a broad-host-range symbiont with low nodulation competitiveness in Phaseolus vulgaris.</title>
        <authorList>
            <person name="Althabegoiti M.J."/>
            <person name="Lozano L."/>
            <person name="Torres-Tejerizo G."/>
            <person name="Ormeno-Orrillo E."/>
            <person name="Rogel M.A."/>
            <person name="Gonzalez V."/>
            <person name="Martinez-Romero E."/>
        </authorList>
    </citation>
    <scope>NUCLEOTIDE SEQUENCE [LARGE SCALE GENOMIC DNA]</scope>
    <source>
        <strain evidence="1 2">CCGE 502</strain>
        <plasmid evidence="1">pRg502b</plasmid>
    </source>
</reference>
<dbReference type="HOGENOM" id="CLU_200536_0_0_5"/>
<evidence type="ECO:0000313" key="2">
    <source>
        <dbReference type="Proteomes" id="UP000014411"/>
    </source>
</evidence>
<dbReference type="EMBL" id="AEYE02000035">
    <property type="protein sequence ID" value="EPE94826.1"/>
    <property type="molecule type" value="Genomic_DNA"/>
</dbReference>
<dbReference type="Proteomes" id="UP000014411">
    <property type="component" value="Unassembled WGS sequence"/>
</dbReference>
<gene>
    <name evidence="1" type="ORF">RGCCGE502_29998</name>
</gene>
<geneLocation type="plasmid" evidence="1">
    <name>pRg502b</name>
</geneLocation>
<keyword evidence="1" id="KW-0614">Plasmid</keyword>
<comment type="caution">
    <text evidence="1">The sequence shown here is derived from an EMBL/GenBank/DDBJ whole genome shotgun (WGS) entry which is preliminary data.</text>
</comment>
<keyword evidence="2" id="KW-1185">Reference proteome</keyword>
<dbReference type="AlphaFoldDB" id="S3HN32"/>
<sequence length="79" mass="9329">MLGEQMGTTHWPKDPLFGEDMNVLASILRRWCGQNQRDFNGEESRAKARELVEWFEFGVRDPVELADLIEGRHWQVERL</sequence>
<evidence type="ECO:0000313" key="1">
    <source>
        <dbReference type="EMBL" id="EPE94826.1"/>
    </source>
</evidence>
<name>S3HN32_9HYPH</name>
<proteinExistence type="predicted"/>